<accession>A0A5D8YX80</accession>
<sequence>MGKPMLHRTTPLHRPFRPLQEPAMYAQFNDQFAAATRQFADNAARINRLTLENVEAIFGLQLAAIEERTTATFAFLGEASQVRDLDGAKNLFPKGAQIVRENLEKSVATGQDVMGRIAKVQESVAQIAKGQLETVARTANDTVKQAQDQFSQAAKGATKATEQAADAVTGKSSK</sequence>
<evidence type="ECO:0000313" key="3">
    <source>
        <dbReference type="Proteomes" id="UP000323164"/>
    </source>
</evidence>
<organism evidence="2 3">
    <name type="scientific">Cognatilysobacter lacus</name>
    <dbReference type="NCBI Taxonomy" id="1643323"/>
    <lineage>
        <taxon>Bacteria</taxon>
        <taxon>Pseudomonadati</taxon>
        <taxon>Pseudomonadota</taxon>
        <taxon>Gammaproteobacteria</taxon>
        <taxon>Lysobacterales</taxon>
        <taxon>Lysobacteraceae</taxon>
        <taxon>Cognatilysobacter</taxon>
    </lineage>
</organism>
<dbReference type="OrthoDB" id="6058047at2"/>
<dbReference type="Proteomes" id="UP000323164">
    <property type="component" value="Unassembled WGS sequence"/>
</dbReference>
<evidence type="ECO:0000313" key="2">
    <source>
        <dbReference type="EMBL" id="TZF85164.1"/>
    </source>
</evidence>
<gene>
    <name evidence="2" type="ORF">FW784_12510</name>
</gene>
<feature type="domain" description="Phasin" evidence="1">
    <location>
        <begin position="30"/>
        <end position="131"/>
    </location>
</feature>
<dbReference type="Pfam" id="PF09361">
    <property type="entry name" value="Phasin_2"/>
    <property type="match status" value="1"/>
</dbReference>
<proteinExistence type="predicted"/>
<reference evidence="2 3" key="1">
    <citation type="submission" date="2019-08" db="EMBL/GenBank/DDBJ databases">
        <title>Draft genome sequence of Lysobacter sp. UKS-15.</title>
        <authorList>
            <person name="Im W.-T."/>
        </authorList>
    </citation>
    <scope>NUCLEOTIDE SEQUENCE [LARGE SCALE GENOMIC DNA]</scope>
    <source>
        <strain evidence="2 3">UKS-15</strain>
    </source>
</reference>
<name>A0A5D8YX80_9GAMM</name>
<comment type="caution">
    <text evidence="2">The sequence shown here is derived from an EMBL/GenBank/DDBJ whole genome shotgun (WGS) entry which is preliminary data.</text>
</comment>
<protein>
    <submittedName>
        <fullName evidence="2">Phasin family protein</fullName>
    </submittedName>
</protein>
<keyword evidence="3" id="KW-1185">Reference proteome</keyword>
<dbReference type="InterPro" id="IPR018968">
    <property type="entry name" value="Phasin"/>
</dbReference>
<dbReference type="AlphaFoldDB" id="A0A5D8YX80"/>
<evidence type="ECO:0000259" key="1">
    <source>
        <dbReference type="Pfam" id="PF09361"/>
    </source>
</evidence>
<dbReference type="EMBL" id="VTRV01000178">
    <property type="protein sequence ID" value="TZF85164.1"/>
    <property type="molecule type" value="Genomic_DNA"/>
</dbReference>